<evidence type="ECO:0000313" key="2">
    <source>
        <dbReference type="Proteomes" id="UP000515512"/>
    </source>
</evidence>
<protein>
    <recommendedName>
        <fullName evidence="3">Excreted virulence factor EspC (Type VII ESX diderm)</fullName>
    </recommendedName>
</protein>
<dbReference type="SUPFAM" id="SSF140453">
    <property type="entry name" value="EsxAB dimer-like"/>
    <property type="match status" value="1"/>
</dbReference>
<evidence type="ECO:0008006" key="3">
    <source>
        <dbReference type="Google" id="ProtNLM"/>
    </source>
</evidence>
<dbReference type="Proteomes" id="UP000515512">
    <property type="component" value="Chromosome"/>
</dbReference>
<gene>
    <name evidence="1" type="ORF">H0264_30280</name>
</gene>
<dbReference type="RefSeq" id="WP_181580709.1">
    <property type="nucleotide sequence ID" value="NZ_CP059399.1"/>
</dbReference>
<keyword evidence="2" id="KW-1185">Reference proteome</keyword>
<accession>A0A7D6ZN00</accession>
<dbReference type="AlphaFoldDB" id="A0A7D6ZN00"/>
<dbReference type="InterPro" id="IPR036689">
    <property type="entry name" value="ESAT-6-like_sf"/>
</dbReference>
<reference evidence="1 2" key="1">
    <citation type="submission" date="2020-07" db="EMBL/GenBank/DDBJ databases">
        <authorList>
            <person name="Zhuang K."/>
            <person name="Ran Y."/>
        </authorList>
    </citation>
    <scope>NUCLEOTIDE SEQUENCE [LARGE SCALE GENOMIC DNA]</scope>
    <source>
        <strain evidence="1 2">WCH-YHL-001</strain>
    </source>
</reference>
<proteinExistence type="predicted"/>
<organism evidence="1 2">
    <name type="scientific">Nocardia huaxiensis</name>
    <dbReference type="NCBI Taxonomy" id="2755382"/>
    <lineage>
        <taxon>Bacteria</taxon>
        <taxon>Bacillati</taxon>
        <taxon>Actinomycetota</taxon>
        <taxon>Actinomycetes</taxon>
        <taxon>Mycobacteriales</taxon>
        <taxon>Nocardiaceae</taxon>
        <taxon>Nocardia</taxon>
    </lineage>
</organism>
<sequence>MGDMLRADIEALRTLATGLRAQSGAINGIDPVDLIAQAGQAMPNSATGSAAVDVTAPLLTVLRRMADELNTLAATTDQGATTYEATDQALADQLDTYLHGTA</sequence>
<dbReference type="EMBL" id="CP059399">
    <property type="protein sequence ID" value="QLY29505.1"/>
    <property type="molecule type" value="Genomic_DNA"/>
</dbReference>
<dbReference type="KEGG" id="nhu:H0264_30280"/>
<name>A0A7D6ZN00_9NOCA</name>
<evidence type="ECO:0000313" key="1">
    <source>
        <dbReference type="EMBL" id="QLY29505.1"/>
    </source>
</evidence>